<name>T1HCP2_RHOPR</name>
<dbReference type="SUPFAM" id="SSF57756">
    <property type="entry name" value="Retrovirus zinc finger-like domains"/>
    <property type="match status" value="2"/>
</dbReference>
<reference evidence="3" key="1">
    <citation type="submission" date="2015-05" db="UniProtKB">
        <authorList>
            <consortium name="EnsemblMetazoa"/>
        </authorList>
    </citation>
    <scope>IDENTIFICATION</scope>
</reference>
<accession>T1HCP2</accession>
<dbReference type="EnsemblMetazoa" id="RPRC001806-RA">
    <property type="protein sequence ID" value="RPRC001806-PA"/>
    <property type="gene ID" value="RPRC001806"/>
</dbReference>
<dbReference type="eggNOG" id="ENOG502SC2G">
    <property type="taxonomic scope" value="Eukaryota"/>
</dbReference>
<dbReference type="Gene3D" id="4.10.60.10">
    <property type="entry name" value="Zinc finger, CCHC-type"/>
    <property type="match status" value="2"/>
</dbReference>
<feature type="domain" description="CCHC-type" evidence="2">
    <location>
        <begin position="250"/>
        <end position="264"/>
    </location>
</feature>
<dbReference type="InParanoid" id="T1HCP2"/>
<dbReference type="PROSITE" id="PS50158">
    <property type="entry name" value="ZF_CCHC"/>
    <property type="match status" value="2"/>
</dbReference>
<evidence type="ECO:0000259" key="2">
    <source>
        <dbReference type="PROSITE" id="PS50158"/>
    </source>
</evidence>
<dbReference type="SMART" id="SM00343">
    <property type="entry name" value="ZnF_C2HC"/>
    <property type="match status" value="2"/>
</dbReference>
<feature type="compositionally biased region" description="Polar residues" evidence="1">
    <location>
        <begin position="332"/>
        <end position="341"/>
    </location>
</feature>
<feature type="domain" description="CCHC-type" evidence="2">
    <location>
        <begin position="293"/>
        <end position="308"/>
    </location>
</feature>
<protein>
    <recommendedName>
        <fullName evidence="2">CCHC-type domain-containing protein</fullName>
    </recommendedName>
</protein>
<dbReference type="STRING" id="13249.T1HCP2"/>
<dbReference type="GO" id="GO:0008270">
    <property type="term" value="F:zinc ion binding"/>
    <property type="evidence" value="ECO:0007669"/>
    <property type="project" value="InterPro"/>
</dbReference>
<keyword evidence="4" id="KW-1185">Reference proteome</keyword>
<dbReference type="Proteomes" id="UP000015103">
    <property type="component" value="Unassembled WGS sequence"/>
</dbReference>
<proteinExistence type="predicted"/>
<evidence type="ECO:0000256" key="1">
    <source>
        <dbReference type="SAM" id="MobiDB-lite"/>
    </source>
</evidence>
<evidence type="ECO:0000313" key="4">
    <source>
        <dbReference type="Proteomes" id="UP000015103"/>
    </source>
</evidence>
<dbReference type="Pfam" id="PF00098">
    <property type="entry name" value="zf-CCHC"/>
    <property type="match status" value="2"/>
</dbReference>
<dbReference type="InterPro" id="IPR001878">
    <property type="entry name" value="Znf_CCHC"/>
</dbReference>
<dbReference type="HOGENOM" id="CLU_071405_0_0_1"/>
<dbReference type="AlphaFoldDB" id="T1HCP2"/>
<dbReference type="GO" id="GO:0003676">
    <property type="term" value="F:nucleic acid binding"/>
    <property type="evidence" value="ECO:0007669"/>
    <property type="project" value="InterPro"/>
</dbReference>
<sequence>MEAELAKLKQELVKVKKELSQVASSETEGGALRVKRDLSLQALIKPWGGGPDEVSVEEFIQNLEDVASSGGWSEADLKIVCRNKLMGAAALCISGHQELRVPNANFEDFKNVLRQRFVDLATPAQRLLELNSLRQRSDESARDFADRCLKYGAQTIPSGSSSGGAGWGEAQVESCVIAAYIKGLRGEAGRQLRYDPPGTLREAMWKAARVEEVEGNRRGGYEWESMQSSGASQVGMVSTSRQNTSEALACFRCHEKGHVVRNCPIRSPRDNKVMPNSSSSSEVRTKQKKLLYCFVCGECGHFARNCSKRAKGPKVQGCQLANMDPNDVGSPVSPTARNPSF</sequence>
<dbReference type="PANTHER" id="PTHR33223:SF6">
    <property type="entry name" value="CCHC-TYPE DOMAIN-CONTAINING PROTEIN"/>
    <property type="match status" value="1"/>
</dbReference>
<feature type="region of interest" description="Disordered" evidence="1">
    <location>
        <begin position="321"/>
        <end position="341"/>
    </location>
</feature>
<dbReference type="PANTHER" id="PTHR33223">
    <property type="entry name" value="CCHC-TYPE DOMAIN-CONTAINING PROTEIN"/>
    <property type="match status" value="1"/>
</dbReference>
<organism evidence="3 4">
    <name type="scientific">Rhodnius prolixus</name>
    <name type="common">Triatomid bug</name>
    <dbReference type="NCBI Taxonomy" id="13249"/>
    <lineage>
        <taxon>Eukaryota</taxon>
        <taxon>Metazoa</taxon>
        <taxon>Ecdysozoa</taxon>
        <taxon>Arthropoda</taxon>
        <taxon>Hexapoda</taxon>
        <taxon>Insecta</taxon>
        <taxon>Pterygota</taxon>
        <taxon>Neoptera</taxon>
        <taxon>Paraneoptera</taxon>
        <taxon>Hemiptera</taxon>
        <taxon>Heteroptera</taxon>
        <taxon>Panheteroptera</taxon>
        <taxon>Cimicomorpha</taxon>
        <taxon>Reduviidae</taxon>
        <taxon>Triatominae</taxon>
        <taxon>Rhodnius</taxon>
    </lineage>
</organism>
<dbReference type="InterPro" id="IPR036875">
    <property type="entry name" value="Znf_CCHC_sf"/>
</dbReference>
<evidence type="ECO:0000313" key="3">
    <source>
        <dbReference type="EnsemblMetazoa" id="RPRC001806-PA"/>
    </source>
</evidence>
<dbReference type="EMBL" id="ACPB03006722">
    <property type="status" value="NOT_ANNOTATED_CDS"/>
    <property type="molecule type" value="Genomic_DNA"/>
</dbReference>
<dbReference type="VEuPathDB" id="VectorBase:RPRC001806"/>